<feature type="transmembrane region" description="Helical" evidence="1">
    <location>
        <begin position="237"/>
        <end position="260"/>
    </location>
</feature>
<comment type="caution">
    <text evidence="2">The sequence shown here is derived from an EMBL/GenBank/DDBJ whole genome shotgun (WGS) entry which is preliminary data.</text>
</comment>
<name>A0A2I1GM06_9GLOM</name>
<dbReference type="AlphaFoldDB" id="A0A2I1GM06"/>
<feature type="transmembrane region" description="Helical" evidence="1">
    <location>
        <begin position="15"/>
        <end position="37"/>
    </location>
</feature>
<evidence type="ECO:0000256" key="1">
    <source>
        <dbReference type="SAM" id="Phobius"/>
    </source>
</evidence>
<protein>
    <submittedName>
        <fullName evidence="2">Uncharacterized protein</fullName>
    </submittedName>
</protein>
<feature type="transmembrane region" description="Helical" evidence="1">
    <location>
        <begin position="147"/>
        <end position="171"/>
    </location>
</feature>
<dbReference type="Proteomes" id="UP000234323">
    <property type="component" value="Unassembled WGS sequence"/>
</dbReference>
<keyword evidence="1" id="KW-0812">Transmembrane</keyword>
<dbReference type="EMBL" id="LLXI01000568">
    <property type="protein sequence ID" value="PKY47670.1"/>
    <property type="molecule type" value="Genomic_DNA"/>
</dbReference>
<reference evidence="2 3" key="1">
    <citation type="submission" date="2015-10" db="EMBL/GenBank/DDBJ databases">
        <title>Genome analyses suggest a sexual origin of heterokaryosis in a supposedly ancient asexual fungus.</title>
        <authorList>
            <person name="Ropars J."/>
            <person name="Sedzielewska K."/>
            <person name="Noel J."/>
            <person name="Charron P."/>
            <person name="Farinelli L."/>
            <person name="Marton T."/>
            <person name="Kruger M."/>
            <person name="Pelin A."/>
            <person name="Brachmann A."/>
            <person name="Corradi N."/>
        </authorList>
    </citation>
    <scope>NUCLEOTIDE SEQUENCE [LARGE SCALE GENOMIC DNA]</scope>
    <source>
        <strain evidence="2 3">A4</strain>
    </source>
</reference>
<feature type="transmembrane region" description="Helical" evidence="1">
    <location>
        <begin position="44"/>
        <end position="61"/>
    </location>
</feature>
<keyword evidence="1" id="KW-0472">Membrane</keyword>
<accession>A0A2I1GM06</accession>
<sequence length="399" mass="47650">MDFDSNDERNKRNRYFNIIFLGIFLTEIIIYIIGIVILPIRSDFLIILVSVIFISGIYTFFKKTLLYLSAFCVVNMIQCIILIDFASLYRYTIILRKSEINNALVDNNYYDILLLSITKLNVIKKFYEDNGLKNEFDEKKYRTTFIIPNIIAIVLIIVFVILYIILIFMTWKNEYWDFISRTKIFIPNDKIKKSYIIYKFYNFLLYIILHFIIVFHLISISSIYYDPYLVSVFGDNYIHYLSPIRLSIIVINFLSLYTLLLSLKIIRKELKFSIFLIYGALIVQCLHFYFWLKLRISSFAPAFPISIILGLIFIGLTFINTILCHRNFGKNHILLLKFNPNLNNLEYEYSNDLDDDDDDDEEEEEKDEKISEKLNRYWKFIKKTSILLVEYIKNVKFMN</sequence>
<dbReference type="VEuPathDB" id="FungiDB:RhiirFUN_026257"/>
<keyword evidence="3" id="KW-1185">Reference proteome</keyword>
<organism evidence="2 3">
    <name type="scientific">Rhizophagus irregularis</name>
    <dbReference type="NCBI Taxonomy" id="588596"/>
    <lineage>
        <taxon>Eukaryota</taxon>
        <taxon>Fungi</taxon>
        <taxon>Fungi incertae sedis</taxon>
        <taxon>Mucoromycota</taxon>
        <taxon>Glomeromycotina</taxon>
        <taxon>Glomeromycetes</taxon>
        <taxon>Glomerales</taxon>
        <taxon>Glomeraceae</taxon>
        <taxon>Rhizophagus</taxon>
    </lineage>
</organism>
<feature type="transmembrane region" description="Helical" evidence="1">
    <location>
        <begin position="272"/>
        <end position="290"/>
    </location>
</feature>
<keyword evidence="1" id="KW-1133">Transmembrane helix</keyword>
<feature type="transmembrane region" description="Helical" evidence="1">
    <location>
        <begin position="200"/>
        <end position="225"/>
    </location>
</feature>
<proteinExistence type="predicted"/>
<evidence type="ECO:0000313" key="2">
    <source>
        <dbReference type="EMBL" id="PKY47670.1"/>
    </source>
</evidence>
<evidence type="ECO:0000313" key="3">
    <source>
        <dbReference type="Proteomes" id="UP000234323"/>
    </source>
</evidence>
<dbReference type="VEuPathDB" id="FungiDB:FUN_002267"/>
<gene>
    <name evidence="2" type="ORF">RhiirA4_444976</name>
</gene>
<feature type="transmembrane region" description="Helical" evidence="1">
    <location>
        <begin position="302"/>
        <end position="323"/>
    </location>
</feature>
<feature type="transmembrane region" description="Helical" evidence="1">
    <location>
        <begin position="67"/>
        <end position="89"/>
    </location>
</feature>
<dbReference type="VEuPathDB" id="FungiDB:RhiirA1_387174"/>